<feature type="transmembrane region" description="Helical" evidence="9">
    <location>
        <begin position="388"/>
        <end position="416"/>
    </location>
</feature>
<evidence type="ECO:0000256" key="9">
    <source>
        <dbReference type="SAM" id="Phobius"/>
    </source>
</evidence>
<feature type="transmembrane region" description="Helical" evidence="9">
    <location>
        <begin position="107"/>
        <end position="126"/>
    </location>
</feature>
<feature type="transmembrane region" description="Helical" evidence="9">
    <location>
        <begin position="62"/>
        <end position="95"/>
    </location>
</feature>
<organism evidence="11">
    <name type="scientific">Styela clava</name>
    <name type="common">Sea squirt</name>
    <dbReference type="NCBI Taxonomy" id="7725"/>
    <lineage>
        <taxon>Eukaryota</taxon>
        <taxon>Metazoa</taxon>
        <taxon>Chordata</taxon>
        <taxon>Tunicata</taxon>
        <taxon>Ascidiacea</taxon>
        <taxon>Stolidobranchia</taxon>
        <taxon>Styelidae</taxon>
        <taxon>Styela</taxon>
    </lineage>
</organism>
<dbReference type="PANTHER" id="PTHR42829:SF2">
    <property type="entry name" value="NADH-UBIQUINONE OXIDOREDUCTASE CHAIN 5"/>
    <property type="match status" value="1"/>
</dbReference>
<keyword evidence="11" id="KW-0496">Mitochondrion</keyword>
<dbReference type="GO" id="GO:0003954">
    <property type="term" value="F:NADH dehydrogenase activity"/>
    <property type="evidence" value="ECO:0007669"/>
    <property type="project" value="TreeGrafter"/>
</dbReference>
<keyword evidence="6 9" id="KW-0472">Membrane</keyword>
<evidence type="ECO:0000259" key="10">
    <source>
        <dbReference type="Pfam" id="PF00361"/>
    </source>
</evidence>
<sequence length="566" mass="66048">MLFLLLFYFLQFPLMLFYFYFLWSGFNSKYVKFMYKINLVLMFFILLSFVLKGMSFTVGLNIWSYFVFGSGFGLVLDVQSVLFTLIIWIVSWSIILFSENYMNSEMYMYNFVFLLLMFIFFMVVLVMSGNFLMLLIGWEGVGVMSYLLISWWSMRYLAVNMGMQAVLFNRIGDFGLLLIIFTGLVYGFGPVMNGYVGKNLFMVFLLFGVMAKSSQIFFHPWLPNAMEGPTPVSSLLHSSTMVVAGVYLLLRLSDFYMFSYLITYVGALTMLMGGLFSVSQFDFKKIVAYSTTSQLGFMFVLIGLGLKQICLLYVCIHAFFKAMLFLISGAFIHGVNSVQDFRIMKMTTFINESFTYFFAFGSFVMMGFPFMSAFYMKDIMVDYTSVTFFNVMLMILLFLGLMTTCIYSLRIIFYMLGHLYLNLTKNNGMENMVMGYYYVRLLVLSLVSGLLLFYFYGPNVEFLVFLGDKLKPILFILFSAVIVILAMIRPNFHMLYIGKYMLFYNPALFKKISTLIDVFSWFWLLVDYFFMELLFSMFLKKYTLINSKYIYLFTGIIFVVFLFIIN</sequence>
<dbReference type="EC" id="7.1.1.2" evidence="2"/>
<feature type="transmembrane region" description="Helical" evidence="9">
    <location>
        <begin position="286"/>
        <end position="305"/>
    </location>
</feature>
<feature type="transmembrane region" description="Helical" evidence="9">
    <location>
        <begin position="35"/>
        <end position="56"/>
    </location>
</feature>
<keyword evidence="3" id="KW-0249">Electron transport</keyword>
<evidence type="ECO:0000256" key="8">
    <source>
        <dbReference type="ARBA" id="ARBA00049551"/>
    </source>
</evidence>
<keyword evidence="5 9" id="KW-1133">Transmembrane helix</keyword>
<evidence type="ECO:0000313" key="11">
    <source>
        <dbReference type="EMBL" id="CDM98927.1"/>
    </source>
</evidence>
<comment type="subcellular location">
    <subcellularLocation>
        <location evidence="1">Membrane</location>
        <topology evidence="1">Multi-pass membrane protein</topology>
    </subcellularLocation>
</comment>
<dbReference type="GO" id="GO:0042773">
    <property type="term" value="P:ATP synthesis coupled electron transport"/>
    <property type="evidence" value="ECO:0007669"/>
    <property type="project" value="InterPro"/>
</dbReference>
<dbReference type="OrthoDB" id="10069788at2759"/>
<dbReference type="PRINTS" id="PR01434">
    <property type="entry name" value="NADHDHGNASE5"/>
</dbReference>
<evidence type="ECO:0000256" key="1">
    <source>
        <dbReference type="ARBA" id="ARBA00004141"/>
    </source>
</evidence>
<evidence type="ECO:0000256" key="2">
    <source>
        <dbReference type="ARBA" id="ARBA00012944"/>
    </source>
</evidence>
<feature type="transmembrane region" description="Helical" evidence="9">
    <location>
        <begin position="6"/>
        <end position="23"/>
    </location>
</feature>
<feature type="transmembrane region" description="Helical" evidence="9">
    <location>
        <begin position="508"/>
        <end position="529"/>
    </location>
</feature>
<keyword evidence="3" id="KW-0679">Respiratory chain</keyword>
<evidence type="ECO:0000256" key="5">
    <source>
        <dbReference type="ARBA" id="ARBA00022989"/>
    </source>
</evidence>
<feature type="transmembrane region" description="Helical" evidence="9">
    <location>
        <begin position="437"/>
        <end position="457"/>
    </location>
</feature>
<geneLocation type="mitochondrion" evidence="11"/>
<keyword evidence="4 9" id="KW-0812">Transmembrane</keyword>
<comment type="catalytic activity">
    <reaction evidence="8">
        <text>a ubiquinone + NADH + 5 H(+)(in) = a ubiquinol + NAD(+) + 4 H(+)(out)</text>
        <dbReference type="Rhea" id="RHEA:29091"/>
        <dbReference type="Rhea" id="RHEA-COMP:9565"/>
        <dbReference type="Rhea" id="RHEA-COMP:9566"/>
        <dbReference type="ChEBI" id="CHEBI:15378"/>
        <dbReference type="ChEBI" id="CHEBI:16389"/>
        <dbReference type="ChEBI" id="CHEBI:17976"/>
        <dbReference type="ChEBI" id="CHEBI:57540"/>
        <dbReference type="ChEBI" id="CHEBI:57945"/>
        <dbReference type="EC" id="7.1.1.2"/>
    </reaction>
</comment>
<feature type="transmembrane region" description="Helical" evidence="9">
    <location>
        <begin position="256"/>
        <end position="279"/>
    </location>
</feature>
<feature type="transmembrane region" description="Helical" evidence="9">
    <location>
        <begin position="549"/>
        <end position="565"/>
    </location>
</feature>
<feature type="transmembrane region" description="Helical" evidence="9">
    <location>
        <begin position="166"/>
        <end position="188"/>
    </location>
</feature>
<dbReference type="GO" id="GO:0008137">
    <property type="term" value="F:NADH dehydrogenase (ubiquinone) activity"/>
    <property type="evidence" value="ECO:0007669"/>
    <property type="project" value="UniProtKB-EC"/>
</dbReference>
<feature type="transmembrane region" description="Helical" evidence="9">
    <location>
        <begin position="469"/>
        <end position="488"/>
    </location>
</feature>
<feature type="transmembrane region" description="Helical" evidence="9">
    <location>
        <begin position="230"/>
        <end position="250"/>
    </location>
</feature>
<gene>
    <name evidence="11" type="primary">nad5</name>
</gene>
<evidence type="ECO:0000256" key="4">
    <source>
        <dbReference type="ARBA" id="ARBA00022692"/>
    </source>
</evidence>
<name>A0A024HWD1_STYCL</name>
<protein>
    <recommendedName>
        <fullName evidence="2">NADH:ubiquinone reductase (H(+)-translocating)</fullName>
        <ecNumber evidence="2">7.1.1.2</ecNumber>
    </recommendedName>
    <alternativeName>
        <fullName evidence="7">NADH dehydrogenase subunit 5</fullName>
    </alternativeName>
</protein>
<proteinExistence type="predicted"/>
<dbReference type="InterPro" id="IPR001750">
    <property type="entry name" value="ND/Mrp_TM"/>
</dbReference>
<dbReference type="Pfam" id="PF00361">
    <property type="entry name" value="Proton_antipo_M"/>
    <property type="match status" value="1"/>
</dbReference>
<dbReference type="PANTHER" id="PTHR42829">
    <property type="entry name" value="NADH-UBIQUINONE OXIDOREDUCTASE CHAIN 5"/>
    <property type="match status" value="1"/>
</dbReference>
<evidence type="ECO:0000256" key="6">
    <source>
        <dbReference type="ARBA" id="ARBA00023136"/>
    </source>
</evidence>
<dbReference type="AlphaFoldDB" id="A0A024HWD1"/>
<reference evidence="11" key="1">
    <citation type="journal article" date="2014" name="Genome Biol. Evol.">
        <title>Ascidian mitogenomics: comparison of evolutionary rates in closely related taxa provides evidence of ongoing speciation events.</title>
        <authorList>
            <person name="Griggio F."/>
            <person name="Voskoboynik A."/>
            <person name="Iannelli F."/>
            <person name="Justy F."/>
            <person name="Tilak M.K."/>
            <person name="Turon X."/>
            <person name="Pesole G."/>
            <person name="Douzery E.J."/>
            <person name="Mastrototaro F."/>
            <person name="Gissi C."/>
        </authorList>
    </citation>
    <scope>NUCLEOTIDE SEQUENCE</scope>
    <source>
        <tissue evidence="11">Muscle</tissue>
    </source>
</reference>
<feature type="domain" description="NADH:quinone oxidoreductase/Mrp antiporter transmembrane" evidence="10">
    <location>
        <begin position="128"/>
        <end position="404"/>
    </location>
</feature>
<dbReference type="GO" id="GO:0016020">
    <property type="term" value="C:membrane"/>
    <property type="evidence" value="ECO:0007669"/>
    <property type="project" value="UniProtKB-SubCell"/>
</dbReference>
<feature type="transmembrane region" description="Helical" evidence="9">
    <location>
        <begin position="132"/>
        <end position="154"/>
    </location>
</feature>
<keyword evidence="3" id="KW-0813">Transport</keyword>
<evidence type="ECO:0000256" key="3">
    <source>
        <dbReference type="ARBA" id="ARBA00022660"/>
    </source>
</evidence>
<feature type="transmembrane region" description="Helical" evidence="9">
    <location>
        <begin position="354"/>
        <end position="376"/>
    </location>
</feature>
<accession>A0A024HWD1</accession>
<dbReference type="EMBL" id="HG931920">
    <property type="protein sequence ID" value="CDM98927.1"/>
    <property type="molecule type" value="Genomic_DNA"/>
</dbReference>
<dbReference type="InterPro" id="IPR003945">
    <property type="entry name" value="NU5C-like"/>
</dbReference>
<dbReference type="GO" id="GO:0015990">
    <property type="term" value="P:electron transport coupled proton transport"/>
    <property type="evidence" value="ECO:0007669"/>
    <property type="project" value="TreeGrafter"/>
</dbReference>
<evidence type="ECO:0000256" key="7">
    <source>
        <dbReference type="ARBA" id="ARBA00031027"/>
    </source>
</evidence>